<dbReference type="Pfam" id="PF00364">
    <property type="entry name" value="Biotin_lipoyl"/>
    <property type="match status" value="1"/>
</dbReference>
<dbReference type="EMBL" id="CP002347">
    <property type="protein sequence ID" value="ADR18479.1"/>
    <property type="molecule type" value="Genomic_DNA"/>
</dbReference>
<comment type="catalytic activity">
    <reaction evidence="7">
        <text>propanoyl-CoA + hydrogencarbonate + ATP = (S)-methylmalonyl-CoA + ADP + phosphate + H(+)</text>
        <dbReference type="Rhea" id="RHEA:23720"/>
        <dbReference type="ChEBI" id="CHEBI:15378"/>
        <dbReference type="ChEBI" id="CHEBI:17544"/>
        <dbReference type="ChEBI" id="CHEBI:30616"/>
        <dbReference type="ChEBI" id="CHEBI:43474"/>
        <dbReference type="ChEBI" id="CHEBI:57327"/>
        <dbReference type="ChEBI" id="CHEBI:57392"/>
        <dbReference type="ChEBI" id="CHEBI:456216"/>
        <dbReference type="EC" id="6.4.1.3"/>
    </reaction>
    <physiologicalReaction direction="left-to-right" evidence="7">
        <dbReference type="Rhea" id="RHEA:23721"/>
    </physiologicalReaction>
</comment>
<dbReference type="CDD" id="cd06850">
    <property type="entry name" value="biotinyl_domain"/>
    <property type="match status" value="1"/>
</dbReference>
<dbReference type="STRING" id="768670.Calni_0566"/>
<reference key="1">
    <citation type="submission" date="2010-11" db="EMBL/GenBank/DDBJ databases">
        <title>The complete genome of chromosome of Calditerrivibrio nitroreducens DSM 19672.</title>
        <authorList>
            <consortium name="US DOE Joint Genome Institute (JGI-PGF)"/>
            <person name="Lucas S."/>
            <person name="Copeland A."/>
            <person name="Lapidus A."/>
            <person name="Bruce D."/>
            <person name="Goodwin L."/>
            <person name="Pitluck S."/>
            <person name="Kyrpides N."/>
            <person name="Mavromatis K."/>
            <person name="Ivanova N."/>
            <person name="Mikhailova N."/>
            <person name="Zeytun A."/>
            <person name="Brettin T."/>
            <person name="Detter J.C."/>
            <person name="Tapia R."/>
            <person name="Han C."/>
            <person name="Land M."/>
            <person name="Hauser L."/>
            <person name="Markowitz V."/>
            <person name="Cheng J.-F."/>
            <person name="Hugenholtz P."/>
            <person name="Woyke T."/>
            <person name="Wu D."/>
            <person name="Spring S."/>
            <person name="Schroeder M."/>
            <person name="Brambilla E."/>
            <person name="Klenk H.-P."/>
            <person name="Eisen J.A."/>
        </authorList>
    </citation>
    <scope>NUCLEOTIDE SEQUENCE [LARGE SCALE GENOMIC DNA]</scope>
    <source>
        <strain>DSM 19672</strain>
    </source>
</reference>
<evidence type="ECO:0000256" key="2">
    <source>
        <dbReference type="ARBA" id="ARBA00013050"/>
    </source>
</evidence>
<evidence type="ECO:0000256" key="3">
    <source>
        <dbReference type="ARBA" id="ARBA00022842"/>
    </source>
</evidence>
<dbReference type="KEGG" id="cni:Calni_0566"/>
<dbReference type="EC" id="6.4.1.3" evidence="2"/>
<dbReference type="PANTHER" id="PTHR45266:SF3">
    <property type="entry name" value="OXALOACETATE DECARBOXYLASE ALPHA CHAIN"/>
    <property type="match status" value="1"/>
</dbReference>
<reference evidence="9 10" key="2">
    <citation type="journal article" date="2011" name="Stand. Genomic Sci.">
        <title>Complete genome sequence of Calditerrivibrio nitroreducens type strain (Yu37-1).</title>
        <authorList>
            <person name="Pitluck S."/>
            <person name="Sikorski J."/>
            <person name="Zeytun A."/>
            <person name="Lapidus A."/>
            <person name="Nolan M."/>
            <person name="Lucas S."/>
            <person name="Hammon N."/>
            <person name="Deshpande S."/>
            <person name="Cheng J.F."/>
            <person name="Tapia R."/>
            <person name="Han C."/>
            <person name="Goodwin L."/>
            <person name="Liolios K."/>
            <person name="Pagani I."/>
            <person name="Ivanova N."/>
            <person name="Mavromatis K."/>
            <person name="Pati A."/>
            <person name="Chen A."/>
            <person name="Palaniappan K."/>
            <person name="Hauser L."/>
            <person name="Chang Y.J."/>
            <person name="Jeffries C.D."/>
            <person name="Detter J.C."/>
            <person name="Brambilla E."/>
            <person name="Djao O.D."/>
            <person name="Rohde M."/>
            <person name="Spring S."/>
            <person name="Goker M."/>
            <person name="Woyke T."/>
            <person name="Bristow J."/>
            <person name="Eisen J.A."/>
            <person name="Markowitz V."/>
            <person name="Hugenholtz P."/>
            <person name="Kyrpides N.C."/>
            <person name="Klenk H.P."/>
            <person name="Land M."/>
        </authorList>
    </citation>
    <scope>NUCLEOTIDE SEQUENCE [LARGE SCALE GENOMIC DNA]</scope>
    <source>
        <strain evidence="10">DSM 19672 / NBRC 101217 / Yu37-1</strain>
    </source>
</reference>
<dbReference type="Proteomes" id="UP000007039">
    <property type="component" value="Chromosome"/>
</dbReference>
<evidence type="ECO:0000256" key="1">
    <source>
        <dbReference type="ARBA" id="ARBA00005060"/>
    </source>
</evidence>
<dbReference type="InterPro" id="IPR001882">
    <property type="entry name" value="Biotin_BS"/>
</dbReference>
<dbReference type="PROSITE" id="PS50968">
    <property type="entry name" value="BIOTINYL_LIPOYL"/>
    <property type="match status" value="1"/>
</dbReference>
<keyword evidence="5" id="KW-0464">Manganese</keyword>
<dbReference type="RefSeq" id="WP_013450692.1">
    <property type="nucleotide sequence ID" value="NC_014758.1"/>
</dbReference>
<dbReference type="HOGENOM" id="CLU_016733_5_1_0"/>
<keyword evidence="4" id="KW-0443">Lipid metabolism</keyword>
<evidence type="ECO:0000313" key="9">
    <source>
        <dbReference type="EMBL" id="ADR18479.1"/>
    </source>
</evidence>
<dbReference type="GO" id="GO:0016042">
    <property type="term" value="P:lipid catabolic process"/>
    <property type="evidence" value="ECO:0007669"/>
    <property type="project" value="UniProtKB-KW"/>
</dbReference>
<name>E4TFL1_CALNY</name>
<dbReference type="AlphaFoldDB" id="E4TFL1"/>
<keyword evidence="3" id="KW-0460">Magnesium</keyword>
<dbReference type="PROSITE" id="PS00188">
    <property type="entry name" value="BIOTIN"/>
    <property type="match status" value="1"/>
</dbReference>
<dbReference type="OrthoDB" id="9812676at2"/>
<sequence>MAIKRQYFVNVEGFEGEKEVNLTENAPGDYVAVVDGKEYHVDFQQINETIYSVIIDGVSYAVDMTDKGDRYDIIVNGDHFNVEVLDELKRLMKMRSSSSVEGRQVIEAPMPGYIWKMLKEVGDEVKAGEPIMILVAMKMENEIKSPKDGVIQEIFVKASENPQESTVAMGDKLAIVE</sequence>
<evidence type="ECO:0000256" key="4">
    <source>
        <dbReference type="ARBA" id="ARBA00022963"/>
    </source>
</evidence>
<dbReference type="SUPFAM" id="SSF51230">
    <property type="entry name" value="Single hybrid motif"/>
    <property type="match status" value="1"/>
</dbReference>
<dbReference type="InterPro" id="IPR050709">
    <property type="entry name" value="Biotin_Carboxyl_Carrier/Decarb"/>
</dbReference>
<dbReference type="InterPro" id="IPR000089">
    <property type="entry name" value="Biotin_lipoyl"/>
</dbReference>
<evidence type="ECO:0000256" key="5">
    <source>
        <dbReference type="ARBA" id="ARBA00023211"/>
    </source>
</evidence>
<proteinExistence type="predicted"/>
<comment type="pathway">
    <text evidence="1">Metabolic intermediate metabolism; propanoyl-CoA degradation; succinyl-CoA from propanoyl-CoA: step 1/3.</text>
</comment>
<keyword evidence="6" id="KW-0092">Biotin</keyword>
<accession>E4TFL1</accession>
<dbReference type="Gene3D" id="2.40.50.100">
    <property type="match status" value="1"/>
</dbReference>
<organism evidence="9 10">
    <name type="scientific">Calditerrivibrio nitroreducens (strain DSM 19672 / NBRC 101217 / Yu37-1)</name>
    <dbReference type="NCBI Taxonomy" id="768670"/>
    <lineage>
        <taxon>Bacteria</taxon>
        <taxon>Pseudomonadati</taxon>
        <taxon>Deferribacterota</taxon>
        <taxon>Deferribacteres</taxon>
        <taxon>Deferribacterales</taxon>
        <taxon>Calditerrivibrionaceae</taxon>
    </lineage>
</organism>
<dbReference type="eggNOG" id="COG4770">
    <property type="taxonomic scope" value="Bacteria"/>
</dbReference>
<dbReference type="InterPro" id="IPR041265">
    <property type="entry name" value="PCC_BT"/>
</dbReference>
<evidence type="ECO:0000313" key="10">
    <source>
        <dbReference type="Proteomes" id="UP000007039"/>
    </source>
</evidence>
<keyword evidence="4" id="KW-0442">Lipid degradation</keyword>
<dbReference type="Pfam" id="PF18140">
    <property type="entry name" value="PCC_BT"/>
    <property type="match status" value="1"/>
</dbReference>
<feature type="domain" description="Lipoyl-binding" evidence="8">
    <location>
        <begin position="97"/>
        <end position="177"/>
    </location>
</feature>
<protein>
    <recommendedName>
        <fullName evidence="2">propionyl-CoA carboxylase</fullName>
        <ecNumber evidence="2">6.4.1.3</ecNumber>
    </recommendedName>
</protein>
<dbReference type="GO" id="GO:0004658">
    <property type="term" value="F:propionyl-CoA carboxylase activity"/>
    <property type="evidence" value="ECO:0007669"/>
    <property type="project" value="UniProtKB-EC"/>
</dbReference>
<dbReference type="PANTHER" id="PTHR45266">
    <property type="entry name" value="OXALOACETATE DECARBOXYLASE ALPHA CHAIN"/>
    <property type="match status" value="1"/>
</dbReference>
<keyword evidence="10" id="KW-1185">Reference proteome</keyword>
<evidence type="ECO:0000256" key="7">
    <source>
        <dbReference type="ARBA" id="ARBA00049495"/>
    </source>
</evidence>
<dbReference type="InterPro" id="IPR011053">
    <property type="entry name" value="Single_hybrid_motif"/>
</dbReference>
<evidence type="ECO:0000259" key="8">
    <source>
        <dbReference type="PROSITE" id="PS50968"/>
    </source>
</evidence>
<evidence type="ECO:0000256" key="6">
    <source>
        <dbReference type="ARBA" id="ARBA00023267"/>
    </source>
</evidence>
<gene>
    <name evidence="9" type="ordered locus">Calni_0566</name>
</gene>